<name>A0A3G5AEY1_9VIRU</name>
<organism evidence="1">
    <name type="scientific">Satyrvirus sp</name>
    <dbReference type="NCBI Taxonomy" id="2487771"/>
    <lineage>
        <taxon>Viruses</taxon>
        <taxon>Varidnaviria</taxon>
        <taxon>Bamfordvirae</taxon>
        <taxon>Nucleocytoviricota</taxon>
        <taxon>Megaviricetes</taxon>
        <taxon>Imitervirales</taxon>
        <taxon>Mimiviridae</taxon>
        <taxon>Megamimivirinae</taxon>
    </lineage>
</organism>
<proteinExistence type="predicted"/>
<dbReference type="EMBL" id="MK072471">
    <property type="protein sequence ID" value="AYV85742.1"/>
    <property type="molecule type" value="Genomic_DNA"/>
</dbReference>
<feature type="non-terminal residue" evidence="1">
    <location>
        <position position="46"/>
    </location>
</feature>
<gene>
    <name evidence="1" type="ORF">Satyrvirus35_8</name>
</gene>
<accession>A0A3G5AEY1</accession>
<protein>
    <submittedName>
        <fullName evidence="1">Uncharacterized protein</fullName>
    </submittedName>
</protein>
<reference evidence="1" key="1">
    <citation type="submission" date="2018-10" db="EMBL/GenBank/DDBJ databases">
        <title>Hidden diversity of soil giant viruses.</title>
        <authorList>
            <person name="Schulz F."/>
            <person name="Alteio L."/>
            <person name="Goudeau D."/>
            <person name="Ryan E.M."/>
            <person name="Malmstrom R.R."/>
            <person name="Blanchard J."/>
            <person name="Woyke T."/>
        </authorList>
    </citation>
    <scope>NUCLEOTIDE SEQUENCE</scope>
    <source>
        <strain evidence="1">SAV1</strain>
    </source>
</reference>
<sequence>MHEISVGKCYVDQPLPCCNLKDIKDMYKNFIDNKKNQFNKCISVEI</sequence>
<evidence type="ECO:0000313" key="1">
    <source>
        <dbReference type="EMBL" id="AYV85742.1"/>
    </source>
</evidence>